<dbReference type="Proteomes" id="UP001182556">
    <property type="component" value="Unassembled WGS sequence"/>
</dbReference>
<sequence>MGKTLIVFDFDWSFVDQDTDRWVFEVLSTPLRRLLQTRKSAGTGSQCTPDVVHETMADLAEAGFTKEQVLDALRILPVHPAMKRAVRGLKERKGEDVEFLCLSNSNVVYIGTILKHHGLEDLFSEIITNPAEWSSENPNRLNIGRRLPASEPPHGCTIGCLANMCKGDELEAYLAKRGGRDAWDKVVYVGDGGNDFCPLVRMKAGDWGLVRKGMELDERIREEGDKVGLKVVVKKWEQAWQIEEYFQEL</sequence>
<reference evidence="7" key="1">
    <citation type="submission" date="2023-02" db="EMBL/GenBank/DDBJ databases">
        <title>Identification and recombinant expression of a fungal hydrolase from Papiliotrema laurentii that hydrolyzes apple cutin and clears colloidal polyester polyurethane.</title>
        <authorList>
            <consortium name="DOE Joint Genome Institute"/>
            <person name="Roman V.A."/>
            <person name="Bojanowski C."/>
            <person name="Crable B.R."/>
            <person name="Wagner D.N."/>
            <person name="Hung C.S."/>
            <person name="Nadeau L.J."/>
            <person name="Schratz L."/>
            <person name="Haridas S."/>
            <person name="Pangilinan J."/>
            <person name="Lipzen A."/>
            <person name="Na H."/>
            <person name="Yan M."/>
            <person name="Ng V."/>
            <person name="Grigoriev I.V."/>
            <person name="Spatafora J.W."/>
            <person name="Barlow D."/>
            <person name="Biffinger J."/>
            <person name="Kelley-Loughnane N."/>
            <person name="Varaljay V.A."/>
            <person name="Crookes-Goodson W.J."/>
        </authorList>
    </citation>
    <scope>NUCLEOTIDE SEQUENCE</scope>
    <source>
        <strain evidence="7">5307AH</strain>
    </source>
</reference>
<dbReference type="InterPro" id="IPR023214">
    <property type="entry name" value="HAD_sf"/>
</dbReference>
<evidence type="ECO:0000256" key="3">
    <source>
        <dbReference type="ARBA" id="ARBA00022801"/>
    </source>
</evidence>
<evidence type="ECO:0000256" key="1">
    <source>
        <dbReference type="ARBA" id="ARBA00001946"/>
    </source>
</evidence>
<evidence type="ECO:0000256" key="2">
    <source>
        <dbReference type="ARBA" id="ARBA00022723"/>
    </source>
</evidence>
<keyword evidence="4 6" id="KW-0460">Magnesium</keyword>
<dbReference type="SUPFAM" id="SSF56784">
    <property type="entry name" value="HAD-like"/>
    <property type="match status" value="1"/>
</dbReference>
<evidence type="ECO:0000313" key="7">
    <source>
        <dbReference type="EMBL" id="KAK1921980.1"/>
    </source>
</evidence>
<name>A0AAD9CUY2_PAPLA</name>
<feature type="binding site" evidence="6">
    <location>
        <position position="191"/>
    </location>
    <ligand>
        <name>Mg(2+)</name>
        <dbReference type="ChEBI" id="CHEBI:18420"/>
    </ligand>
</feature>
<dbReference type="InterPro" id="IPR016965">
    <property type="entry name" value="Pase_PHOSPHO-typ"/>
</dbReference>
<dbReference type="PANTHER" id="PTHR20889">
    <property type="entry name" value="PHOSPHATASE, ORPHAN 1, 2"/>
    <property type="match status" value="1"/>
</dbReference>
<proteinExistence type="predicted"/>
<feature type="active site" description="Nucleophile" evidence="5">
    <location>
        <position position="9"/>
    </location>
</feature>
<feature type="binding site" evidence="6">
    <location>
        <position position="9"/>
    </location>
    <ligand>
        <name>Mg(2+)</name>
        <dbReference type="ChEBI" id="CHEBI:18420"/>
    </ligand>
</feature>
<accession>A0AAD9CUY2</accession>
<dbReference type="GO" id="GO:0016791">
    <property type="term" value="F:phosphatase activity"/>
    <property type="evidence" value="ECO:0007669"/>
    <property type="project" value="InterPro"/>
</dbReference>
<dbReference type="EMBL" id="JAODAN010000009">
    <property type="protein sequence ID" value="KAK1921980.1"/>
    <property type="molecule type" value="Genomic_DNA"/>
</dbReference>
<feature type="binding site" evidence="6">
    <location>
        <position position="11"/>
    </location>
    <ligand>
        <name>Mg(2+)</name>
        <dbReference type="ChEBI" id="CHEBI:18420"/>
    </ligand>
</feature>
<keyword evidence="3" id="KW-0378">Hydrolase</keyword>
<keyword evidence="8" id="KW-1185">Reference proteome</keyword>
<keyword evidence="2 6" id="KW-0479">Metal-binding</keyword>
<evidence type="ECO:0000256" key="6">
    <source>
        <dbReference type="PIRSR" id="PIRSR031051-3"/>
    </source>
</evidence>
<dbReference type="PANTHER" id="PTHR20889:SF12">
    <property type="entry name" value="LP01149P"/>
    <property type="match status" value="1"/>
</dbReference>
<dbReference type="NCBIfam" id="TIGR01489">
    <property type="entry name" value="DKMTPPase-SF"/>
    <property type="match status" value="1"/>
</dbReference>
<dbReference type="InterPro" id="IPR006384">
    <property type="entry name" value="HAD_hydro_PyrdxlP_Pase-like"/>
</dbReference>
<dbReference type="Gene3D" id="3.40.50.1000">
    <property type="entry name" value="HAD superfamily/HAD-like"/>
    <property type="match status" value="1"/>
</dbReference>
<comment type="caution">
    <text evidence="7">The sequence shown here is derived from an EMBL/GenBank/DDBJ whole genome shotgun (WGS) entry which is preliminary data.</text>
</comment>
<dbReference type="PIRSF" id="PIRSF031051">
    <property type="entry name" value="PyrdxlP_Pase_PHOSPHO2"/>
    <property type="match status" value="1"/>
</dbReference>
<evidence type="ECO:0000313" key="8">
    <source>
        <dbReference type="Proteomes" id="UP001182556"/>
    </source>
</evidence>
<dbReference type="Pfam" id="PF06888">
    <property type="entry name" value="Put_Phosphatase"/>
    <property type="match status" value="1"/>
</dbReference>
<evidence type="ECO:0000256" key="4">
    <source>
        <dbReference type="ARBA" id="ARBA00022842"/>
    </source>
</evidence>
<evidence type="ECO:0000256" key="5">
    <source>
        <dbReference type="PIRSR" id="PIRSR031051-1"/>
    </source>
</evidence>
<comment type="cofactor">
    <cofactor evidence="1 6">
        <name>Mg(2+)</name>
        <dbReference type="ChEBI" id="CHEBI:18420"/>
    </cofactor>
</comment>
<feature type="active site" description="Proton donor" evidence="5">
    <location>
        <position position="11"/>
    </location>
</feature>
<dbReference type="AlphaFoldDB" id="A0AAD9CUY2"/>
<organism evidence="7 8">
    <name type="scientific">Papiliotrema laurentii</name>
    <name type="common">Cryptococcus laurentii</name>
    <dbReference type="NCBI Taxonomy" id="5418"/>
    <lineage>
        <taxon>Eukaryota</taxon>
        <taxon>Fungi</taxon>
        <taxon>Dikarya</taxon>
        <taxon>Basidiomycota</taxon>
        <taxon>Agaricomycotina</taxon>
        <taxon>Tremellomycetes</taxon>
        <taxon>Tremellales</taxon>
        <taxon>Rhynchogastremaceae</taxon>
        <taxon>Papiliotrema</taxon>
    </lineage>
</organism>
<gene>
    <name evidence="7" type="ORF">DB88DRAFT_541999</name>
</gene>
<protein>
    <submittedName>
        <fullName evidence="7">Phosphatase phospho-type</fullName>
    </submittedName>
</protein>
<dbReference type="InterPro" id="IPR036412">
    <property type="entry name" value="HAD-like_sf"/>
</dbReference>
<dbReference type="GO" id="GO:0046872">
    <property type="term" value="F:metal ion binding"/>
    <property type="evidence" value="ECO:0007669"/>
    <property type="project" value="UniProtKB-KW"/>
</dbReference>